<dbReference type="Gene3D" id="3.40.190.80">
    <property type="match status" value="1"/>
</dbReference>
<dbReference type="PROSITE" id="PS00629">
    <property type="entry name" value="IMP_1"/>
    <property type="match status" value="1"/>
</dbReference>
<keyword evidence="14" id="KW-1185">Reference proteome</keyword>
<feature type="binding site" evidence="12">
    <location>
        <position position="243"/>
    </location>
    <ligand>
        <name>Mg(2+)</name>
        <dbReference type="ChEBI" id="CHEBI:18420"/>
        <label>1</label>
        <note>catalytic</note>
    </ligand>
</feature>
<evidence type="ECO:0000256" key="3">
    <source>
        <dbReference type="ARBA" id="ARBA00009759"/>
    </source>
</evidence>
<dbReference type="InterPro" id="IPR020583">
    <property type="entry name" value="Inositol_monoP_metal-BS"/>
</dbReference>
<evidence type="ECO:0000256" key="1">
    <source>
        <dbReference type="ARBA" id="ARBA00001946"/>
    </source>
</evidence>
<dbReference type="EMBL" id="JAKMUV010000010">
    <property type="protein sequence ID" value="MCZ9305490.1"/>
    <property type="molecule type" value="Genomic_DNA"/>
</dbReference>
<evidence type="ECO:0000313" key="14">
    <source>
        <dbReference type="Proteomes" id="UP001146505"/>
    </source>
</evidence>
<keyword evidence="7" id="KW-0378">Hydrolase</keyword>
<evidence type="ECO:0000256" key="7">
    <source>
        <dbReference type="ARBA" id="ARBA00022801"/>
    </source>
</evidence>
<dbReference type="PRINTS" id="PR00377">
    <property type="entry name" value="IMPHPHTASES"/>
</dbReference>
<evidence type="ECO:0000256" key="10">
    <source>
        <dbReference type="ARBA" id="ARBA00049158"/>
    </source>
</evidence>
<dbReference type="Pfam" id="PF00459">
    <property type="entry name" value="Inositol_P"/>
    <property type="match status" value="1"/>
</dbReference>
<dbReference type="PANTHER" id="PTHR43200">
    <property type="entry name" value="PHOSPHATASE"/>
    <property type="match status" value="1"/>
</dbReference>
<sequence length="288" mass="29756">MTDSVSTYADDLNLALTLADAADTITMTRFEASDLSVESKPDLTPVSDADTAVEKELREIIAAHCPDDALLGEEFGGDVTFAGRQWVIDPIDGTKNFVRGVPVWATLISLLVDGKPVVGVVSAPALGRRWWAAEGAGAWRLFNTPASTGTSADAAPANGGSVDGGVPSAGARQLGVSKVADVADSSIAISSLSGWADCGKREQLISLTDSAWRLRGYGDFWSYMLVAEGAVDIAAEPEVSLWDLAALVPIITEAGGRFTSLDGEDGPHGGSAVATNGLLHEATLGALA</sequence>
<feature type="binding site" evidence="12">
    <location>
        <position position="92"/>
    </location>
    <ligand>
        <name>Mg(2+)</name>
        <dbReference type="ChEBI" id="CHEBI:18420"/>
        <label>1</label>
        <note>catalytic</note>
    </ligand>
</feature>
<feature type="binding site" evidence="12">
    <location>
        <position position="91"/>
    </location>
    <ligand>
        <name>Mg(2+)</name>
        <dbReference type="ChEBI" id="CHEBI:18420"/>
        <label>1</label>
        <note>catalytic</note>
    </ligand>
</feature>
<dbReference type="PANTHER" id="PTHR43200:SF6">
    <property type="entry name" value="3'(2'),5'-BISPHOSPHATE NUCLEOTIDASE"/>
    <property type="match status" value="1"/>
</dbReference>
<name>A0A9X3M7D4_9CORY</name>
<evidence type="ECO:0000256" key="12">
    <source>
        <dbReference type="PIRSR" id="PIRSR600760-2"/>
    </source>
</evidence>
<comment type="pathway">
    <text evidence="2">Amino-acid biosynthesis; L-histidine biosynthesis; L-histidine from 5-phospho-alpha-D-ribose 1-diphosphate: step 8/9.</text>
</comment>
<dbReference type="InterPro" id="IPR000760">
    <property type="entry name" value="Inositol_monophosphatase-like"/>
</dbReference>
<comment type="similarity">
    <text evidence="3">Belongs to the inositol monophosphatase superfamily.</text>
</comment>
<dbReference type="CDD" id="cd01641">
    <property type="entry name" value="Bacterial_IMPase_like_1"/>
    <property type="match status" value="1"/>
</dbReference>
<dbReference type="Gene3D" id="3.30.540.10">
    <property type="entry name" value="Fructose-1,6-Bisphosphatase, subunit A, domain 1"/>
    <property type="match status" value="1"/>
</dbReference>
<proteinExistence type="inferred from homology"/>
<accession>A0A9X3M7D4</accession>
<evidence type="ECO:0000256" key="6">
    <source>
        <dbReference type="ARBA" id="ARBA00022723"/>
    </source>
</evidence>
<comment type="function">
    <text evidence="11">Catalyzes the dephosphorylation of histidinol-phosphate to histidinol, the direct precursor of histidine.</text>
</comment>
<dbReference type="GO" id="GO:0000105">
    <property type="term" value="P:L-histidine biosynthetic process"/>
    <property type="evidence" value="ECO:0007669"/>
    <property type="project" value="TreeGrafter"/>
</dbReference>
<dbReference type="GO" id="GO:0046872">
    <property type="term" value="F:metal ion binding"/>
    <property type="evidence" value="ECO:0007669"/>
    <property type="project" value="UniProtKB-KW"/>
</dbReference>
<feature type="binding site" evidence="12">
    <location>
        <position position="89"/>
    </location>
    <ligand>
        <name>Mg(2+)</name>
        <dbReference type="ChEBI" id="CHEBI:18420"/>
        <label>1</label>
        <note>catalytic</note>
    </ligand>
</feature>
<comment type="cofactor">
    <cofactor evidence="1 12">
        <name>Mg(2+)</name>
        <dbReference type="ChEBI" id="CHEBI:18420"/>
    </cofactor>
</comment>
<keyword evidence="8 12" id="KW-0460">Magnesium</keyword>
<evidence type="ECO:0000256" key="9">
    <source>
        <dbReference type="ARBA" id="ARBA00033209"/>
    </source>
</evidence>
<keyword evidence="6 12" id="KW-0479">Metal-binding</keyword>
<dbReference type="FunFam" id="3.30.540.10:FF:000003">
    <property type="entry name" value="Inositol-1-monophosphatase"/>
    <property type="match status" value="1"/>
</dbReference>
<dbReference type="SUPFAM" id="SSF56655">
    <property type="entry name" value="Carbohydrate phosphatase"/>
    <property type="match status" value="1"/>
</dbReference>
<evidence type="ECO:0000313" key="13">
    <source>
        <dbReference type="EMBL" id="MCZ9305490.1"/>
    </source>
</evidence>
<evidence type="ECO:0000256" key="2">
    <source>
        <dbReference type="ARBA" id="ARBA00004970"/>
    </source>
</evidence>
<dbReference type="AlphaFoldDB" id="A0A9X3M7D4"/>
<dbReference type="RefSeq" id="WP_043011506.1">
    <property type="nucleotide sequence ID" value="NZ_CP180526.1"/>
</dbReference>
<evidence type="ECO:0000256" key="4">
    <source>
        <dbReference type="ARBA" id="ARBA00013085"/>
    </source>
</evidence>
<evidence type="ECO:0000256" key="8">
    <source>
        <dbReference type="ARBA" id="ARBA00022842"/>
    </source>
</evidence>
<evidence type="ECO:0000256" key="11">
    <source>
        <dbReference type="ARBA" id="ARBA00053547"/>
    </source>
</evidence>
<dbReference type="EC" id="3.1.3.15" evidence="4"/>
<reference evidence="13" key="1">
    <citation type="submission" date="2022-02" db="EMBL/GenBank/DDBJ databases">
        <title>Corynebacterium sp. from urogenital microbiome.</title>
        <authorList>
            <person name="Cappelli E.A."/>
            <person name="Ribeiro T.G."/>
            <person name="Peixe L."/>
        </authorList>
    </citation>
    <scope>NUCLEOTIDE SEQUENCE</scope>
    <source>
        <strain evidence="13">C9Ua_112</strain>
    </source>
</reference>
<evidence type="ECO:0000256" key="5">
    <source>
        <dbReference type="ARBA" id="ARBA00021697"/>
    </source>
</evidence>
<comment type="caution">
    <text evidence="13">The sequence shown here is derived from an EMBL/GenBank/DDBJ whole genome shotgun (WGS) entry which is preliminary data.</text>
</comment>
<organism evidence="13 14">
    <name type="scientific">Corynebacterium macclintockiae</name>
    <dbReference type="NCBI Taxonomy" id="2913501"/>
    <lineage>
        <taxon>Bacteria</taxon>
        <taxon>Bacillati</taxon>
        <taxon>Actinomycetota</taxon>
        <taxon>Actinomycetes</taxon>
        <taxon>Mycobacteriales</taxon>
        <taxon>Corynebacteriaceae</taxon>
        <taxon>Corynebacterium</taxon>
    </lineage>
</organism>
<dbReference type="GeneID" id="301813519"/>
<dbReference type="InterPro" id="IPR051090">
    <property type="entry name" value="Inositol_monoP_superfamily"/>
</dbReference>
<feature type="binding site" evidence="12">
    <location>
        <position position="73"/>
    </location>
    <ligand>
        <name>Mg(2+)</name>
        <dbReference type="ChEBI" id="CHEBI:18420"/>
        <label>1</label>
        <note>catalytic</note>
    </ligand>
</feature>
<comment type="catalytic activity">
    <reaction evidence="10">
        <text>L-histidinol phosphate + H2O = L-histidinol + phosphate</text>
        <dbReference type="Rhea" id="RHEA:14465"/>
        <dbReference type="ChEBI" id="CHEBI:15377"/>
        <dbReference type="ChEBI" id="CHEBI:43474"/>
        <dbReference type="ChEBI" id="CHEBI:57699"/>
        <dbReference type="ChEBI" id="CHEBI:57980"/>
        <dbReference type="EC" id="3.1.3.15"/>
    </reaction>
</comment>
<dbReference type="Proteomes" id="UP001146505">
    <property type="component" value="Unassembled WGS sequence"/>
</dbReference>
<gene>
    <name evidence="13" type="ORF">L8U58_08135</name>
</gene>
<protein>
    <recommendedName>
        <fullName evidence="5">Histidinol-phosphatase</fullName>
        <ecNumber evidence="4">3.1.3.15</ecNumber>
    </recommendedName>
    <alternativeName>
        <fullName evidence="9">Histidinol-phosphate phosphatase</fullName>
    </alternativeName>
</protein>
<dbReference type="GO" id="GO:0004401">
    <property type="term" value="F:histidinol-phosphatase activity"/>
    <property type="evidence" value="ECO:0007669"/>
    <property type="project" value="UniProtKB-EC"/>
</dbReference>